<feature type="domain" description="VWFA" evidence="3">
    <location>
        <begin position="365"/>
        <end position="562"/>
    </location>
</feature>
<dbReference type="PANTHER" id="PTHR36846">
    <property type="entry name" value="PROTEIN VIAA"/>
    <property type="match status" value="1"/>
</dbReference>
<evidence type="ECO:0000259" key="3">
    <source>
        <dbReference type="PROSITE" id="PS50234"/>
    </source>
</evidence>
<feature type="compositionally biased region" description="Acidic residues" evidence="1">
    <location>
        <begin position="617"/>
        <end position="631"/>
    </location>
</feature>
<feature type="region of interest" description="Disordered" evidence="1">
    <location>
        <begin position="605"/>
        <end position="639"/>
    </location>
</feature>
<dbReference type="eggNOG" id="ENOG502S1VR">
    <property type="taxonomic scope" value="Eukaryota"/>
</dbReference>
<dbReference type="Proteomes" id="UP000266841">
    <property type="component" value="Unassembled WGS sequence"/>
</dbReference>
<dbReference type="PANTHER" id="PTHR36846:SF1">
    <property type="entry name" value="PROTEIN VIAA"/>
    <property type="match status" value="1"/>
</dbReference>
<sequence>MWYLAHPSLIVLSLLSSIDAFSSIDPLLTSYLLRSVRADDGGKAAAHFTFNDYMQAAVGLQSWESSLRKGRLPLGKRDFVKDDVWPEEPLFGKVTDVMSRLGLPRLIRRHPEIKSSVLLEVARIVVEFTRSRERGKLVVVEDQQEDEVEDDPWAIEDDDTNDSVVFEYRPMLEGELDKLADQLAGNIQDQFGSVVNGVSLLDKVFGYDHGLLDMSQEKGFGLQDGVWSHTGWRPLPELQRTLSQIPELKELLGRLGKRPSSLGEDMKRFQKRTRSFSQDDQIGVELDPLDPTALSGLTLSGQLTAMLPSEAVLLRSSFKSLRWLFLAKRAEGKLLSYEQSGWTDVPTKPLNTRRSARLPSETGGPLILCLDTSYSMAGAREDLAKSVVLACVSAAHSQSRECRVVSFSSASNAIESGSINCDARGVKRLLDFLSYSFGGGTDVTGALKFAVSSTLAFVHFHESSLNINRYTKMEALESDMASSDLILVTDGELPNPPISKLFMSKLKLMQQQTGLEIHGLLVGKQESESLDMLCDNVHTFLDDYETSQFLKTRAPALALSSVSENSKPPRSSVNGYGFVRAAVRPFRSQSSRLFATMKPINSIMRHNKKQRRRNSYDDEEDWDFNDEDDDYPFIANGGS</sequence>
<evidence type="ECO:0000256" key="1">
    <source>
        <dbReference type="SAM" id="MobiDB-lite"/>
    </source>
</evidence>
<dbReference type="SMART" id="SM00327">
    <property type="entry name" value="VWA"/>
    <property type="match status" value="1"/>
</dbReference>
<organism evidence="4 5">
    <name type="scientific">Thalassiosira oceanica</name>
    <name type="common">Marine diatom</name>
    <dbReference type="NCBI Taxonomy" id="159749"/>
    <lineage>
        <taxon>Eukaryota</taxon>
        <taxon>Sar</taxon>
        <taxon>Stramenopiles</taxon>
        <taxon>Ochrophyta</taxon>
        <taxon>Bacillariophyta</taxon>
        <taxon>Coscinodiscophyceae</taxon>
        <taxon>Thalassiosirophycidae</taxon>
        <taxon>Thalassiosirales</taxon>
        <taxon>Thalassiosiraceae</taxon>
        <taxon>Thalassiosira</taxon>
    </lineage>
</organism>
<dbReference type="InterPro" id="IPR002035">
    <property type="entry name" value="VWF_A"/>
</dbReference>
<feature type="chain" id="PRO_5003839019" description="VWFA domain-containing protein" evidence="2">
    <location>
        <begin position="21"/>
        <end position="639"/>
    </location>
</feature>
<gene>
    <name evidence="4" type="ORF">THAOC_32037</name>
</gene>
<dbReference type="OrthoDB" id="47330at2759"/>
<dbReference type="PROSITE" id="PS50234">
    <property type="entry name" value="VWFA"/>
    <property type="match status" value="1"/>
</dbReference>
<evidence type="ECO:0000313" key="5">
    <source>
        <dbReference type="Proteomes" id="UP000266841"/>
    </source>
</evidence>
<feature type="signal peptide" evidence="2">
    <location>
        <begin position="1"/>
        <end position="20"/>
    </location>
</feature>
<evidence type="ECO:0000256" key="2">
    <source>
        <dbReference type="SAM" id="SignalP"/>
    </source>
</evidence>
<keyword evidence="5" id="KW-1185">Reference proteome</keyword>
<keyword evidence="2" id="KW-0732">Signal</keyword>
<dbReference type="Pfam" id="PF13519">
    <property type="entry name" value="VWA_2"/>
    <property type="match status" value="1"/>
</dbReference>
<evidence type="ECO:0000313" key="4">
    <source>
        <dbReference type="EMBL" id="EJK49119.1"/>
    </source>
</evidence>
<dbReference type="GO" id="GO:0005829">
    <property type="term" value="C:cytosol"/>
    <property type="evidence" value="ECO:0007669"/>
    <property type="project" value="TreeGrafter"/>
</dbReference>
<dbReference type="EMBL" id="AGNL01045104">
    <property type="protein sequence ID" value="EJK49119.1"/>
    <property type="molecule type" value="Genomic_DNA"/>
</dbReference>
<feature type="non-terminal residue" evidence="4">
    <location>
        <position position="639"/>
    </location>
</feature>
<protein>
    <recommendedName>
        <fullName evidence="3">VWFA domain-containing protein</fullName>
    </recommendedName>
</protein>
<reference evidence="4 5" key="1">
    <citation type="journal article" date="2012" name="Genome Biol.">
        <title>Genome and low-iron response of an oceanic diatom adapted to chronic iron limitation.</title>
        <authorList>
            <person name="Lommer M."/>
            <person name="Specht M."/>
            <person name="Roy A.S."/>
            <person name="Kraemer L."/>
            <person name="Andreson R."/>
            <person name="Gutowska M.A."/>
            <person name="Wolf J."/>
            <person name="Bergner S.V."/>
            <person name="Schilhabel M.B."/>
            <person name="Klostermeier U.C."/>
            <person name="Beiko R.G."/>
            <person name="Rosenstiel P."/>
            <person name="Hippler M."/>
            <person name="Laroche J."/>
        </authorList>
    </citation>
    <scope>NUCLEOTIDE SEQUENCE [LARGE SCALE GENOMIC DNA]</scope>
    <source>
        <strain evidence="4 5">CCMP1005</strain>
    </source>
</reference>
<dbReference type="AlphaFoldDB" id="K0RA61"/>
<dbReference type="InterPro" id="IPR036465">
    <property type="entry name" value="vWFA_dom_sf"/>
</dbReference>
<accession>K0RA61</accession>
<comment type="caution">
    <text evidence="4">The sequence shown here is derived from an EMBL/GenBank/DDBJ whole genome shotgun (WGS) entry which is preliminary data.</text>
</comment>
<dbReference type="Gene3D" id="3.40.50.410">
    <property type="entry name" value="von Willebrand factor, type A domain"/>
    <property type="match status" value="1"/>
</dbReference>
<proteinExistence type="predicted"/>
<dbReference type="SUPFAM" id="SSF53300">
    <property type="entry name" value="vWA-like"/>
    <property type="match status" value="1"/>
</dbReference>
<name>K0RA61_THAOC</name>